<dbReference type="InterPro" id="IPR006009">
    <property type="entry name" value="GlcNAc_MurG"/>
</dbReference>
<organism evidence="14 15">
    <name type="scientific">Candidatus Roizmanbacteria bacterium GW2011_GWA2_37_7</name>
    <dbReference type="NCBI Taxonomy" id="1618481"/>
    <lineage>
        <taxon>Bacteria</taxon>
        <taxon>Candidatus Roizmaniibacteriota</taxon>
    </lineage>
</organism>
<sequence>MNESKKIMITGGHASPAIAVIDRLKALYPQHSIVFVGRKFNNGQESSESFEYQEIQKRKITFINLKAGRITRLLSLRTYVHILLVPLGFLQAVRILLHEQPDIILTFGGYLGLPIAVVGYMLGIPIYTHEQTIHPGSANRLISNIAQKVFVSFAESQTFFPAHKVVVTGNPVRKSIFETRTSKLIIDKSLPCIYVTGGSLGSHAINTLVGKIIPQLVQKYTVFHQTGNISEFDDFHRFQKLRDTLPNELRSRYILTTHFSDIDIGYVYSAADIVVSRSGANTWFELVFLQKPALFIPLPWAAYNEQRKHAELLASQGAAEIFEQSGNSDDLLELINRMIDNKDAYEAAYQNISKMYQSDAADQIIEHIFAQ</sequence>
<evidence type="ECO:0000313" key="14">
    <source>
        <dbReference type="EMBL" id="KKQ36302.1"/>
    </source>
</evidence>
<comment type="subcellular location">
    <subcellularLocation>
        <location evidence="10">Cell membrane</location>
        <topology evidence="10">Peripheral membrane protein</topology>
        <orientation evidence="10">Cytoplasmic side</orientation>
    </subcellularLocation>
</comment>
<dbReference type="EMBL" id="LBTJ01000073">
    <property type="protein sequence ID" value="KKQ36302.1"/>
    <property type="molecule type" value="Genomic_DNA"/>
</dbReference>
<keyword evidence="5 10" id="KW-0133">Cell shape</keyword>
<dbReference type="PANTHER" id="PTHR21015:SF22">
    <property type="entry name" value="GLYCOSYLTRANSFERASE"/>
    <property type="match status" value="1"/>
</dbReference>
<evidence type="ECO:0000256" key="10">
    <source>
        <dbReference type="HAMAP-Rule" id="MF_00033"/>
    </source>
</evidence>
<dbReference type="Gene3D" id="3.40.50.2000">
    <property type="entry name" value="Glycogen Phosphorylase B"/>
    <property type="match status" value="2"/>
</dbReference>
<keyword evidence="1 10" id="KW-1003">Cell membrane</keyword>
<protein>
    <recommendedName>
        <fullName evidence="10">UDP-N-acetylglucosamine--N-acetylmuramyl-(pentapeptide) pyrophosphoryl-undecaprenol N-acetylglucosamine transferase</fullName>
        <ecNumber evidence="10">2.4.1.227</ecNumber>
    </recommendedName>
    <alternativeName>
        <fullName evidence="10">Undecaprenyl-PP-MurNAc-pentapeptide-UDPGlcNAc GlcNAc transferase</fullName>
    </alternativeName>
</protein>
<dbReference type="GO" id="GO:0009252">
    <property type="term" value="P:peptidoglycan biosynthetic process"/>
    <property type="evidence" value="ECO:0007669"/>
    <property type="project" value="UniProtKB-UniRule"/>
</dbReference>
<evidence type="ECO:0000256" key="11">
    <source>
        <dbReference type="SAM" id="Phobius"/>
    </source>
</evidence>
<comment type="pathway">
    <text evidence="10">Cell wall biogenesis; peptidoglycan biosynthesis.</text>
</comment>
<evidence type="ECO:0000256" key="1">
    <source>
        <dbReference type="ARBA" id="ARBA00022475"/>
    </source>
</evidence>
<comment type="function">
    <text evidence="10">Cell wall formation. Catalyzes the transfer of a GlcNAc subunit on undecaprenyl-pyrophosphoryl-MurNAc-pentapeptide (lipid intermediate I) to form undecaprenyl-pyrophosphoryl-MurNAc-(pentapeptide)GlcNAc (lipid intermediate II).</text>
</comment>
<dbReference type="CDD" id="cd03785">
    <property type="entry name" value="GT28_MurG"/>
    <property type="match status" value="1"/>
</dbReference>
<dbReference type="STRING" id="1618481.US54_C0073G0006"/>
<evidence type="ECO:0000256" key="5">
    <source>
        <dbReference type="ARBA" id="ARBA00022960"/>
    </source>
</evidence>
<evidence type="ECO:0000256" key="3">
    <source>
        <dbReference type="ARBA" id="ARBA00022676"/>
    </source>
</evidence>
<evidence type="ECO:0000256" key="7">
    <source>
        <dbReference type="ARBA" id="ARBA00023136"/>
    </source>
</evidence>
<comment type="caution">
    <text evidence="10">Lacks conserved residue(s) required for the propagation of feature annotation.</text>
</comment>
<dbReference type="GO" id="GO:0071555">
    <property type="term" value="P:cell wall organization"/>
    <property type="evidence" value="ECO:0007669"/>
    <property type="project" value="UniProtKB-KW"/>
</dbReference>
<name>A0A0G0H2B7_9BACT</name>
<feature type="binding site" evidence="10">
    <location>
        <position position="306"/>
    </location>
    <ligand>
        <name>UDP-N-acetyl-alpha-D-glucosamine</name>
        <dbReference type="ChEBI" id="CHEBI:57705"/>
    </ligand>
</feature>
<feature type="binding site" evidence="10">
    <location>
        <position position="173"/>
    </location>
    <ligand>
        <name>UDP-N-acetyl-alpha-D-glucosamine</name>
        <dbReference type="ChEBI" id="CHEBI:57705"/>
    </ligand>
</feature>
<dbReference type="GO" id="GO:0051301">
    <property type="term" value="P:cell division"/>
    <property type="evidence" value="ECO:0007669"/>
    <property type="project" value="UniProtKB-KW"/>
</dbReference>
<dbReference type="Proteomes" id="UP000034471">
    <property type="component" value="Unassembled WGS sequence"/>
</dbReference>
<comment type="catalytic activity">
    <reaction evidence="10">
        <text>di-trans,octa-cis-undecaprenyl diphospho-N-acetyl-alpha-D-muramoyl-L-alanyl-D-glutamyl-meso-2,6-diaminopimeloyl-D-alanyl-D-alanine + UDP-N-acetyl-alpha-D-glucosamine = di-trans,octa-cis-undecaprenyl diphospho-[N-acetyl-alpha-D-glucosaminyl-(1-&gt;4)]-N-acetyl-alpha-D-muramoyl-L-alanyl-D-glutamyl-meso-2,6-diaminopimeloyl-D-alanyl-D-alanine + UDP + H(+)</text>
        <dbReference type="Rhea" id="RHEA:31227"/>
        <dbReference type="ChEBI" id="CHEBI:15378"/>
        <dbReference type="ChEBI" id="CHEBI:57705"/>
        <dbReference type="ChEBI" id="CHEBI:58223"/>
        <dbReference type="ChEBI" id="CHEBI:61387"/>
        <dbReference type="ChEBI" id="CHEBI:61388"/>
        <dbReference type="EC" id="2.4.1.227"/>
    </reaction>
</comment>
<evidence type="ECO:0000259" key="13">
    <source>
        <dbReference type="Pfam" id="PF04101"/>
    </source>
</evidence>
<comment type="caution">
    <text evidence="14">The sequence shown here is derived from an EMBL/GenBank/DDBJ whole genome shotgun (WGS) entry which is preliminary data.</text>
</comment>
<keyword evidence="9 10" id="KW-0961">Cell wall biogenesis/degradation</keyword>
<reference evidence="14 15" key="1">
    <citation type="journal article" date="2015" name="Nature">
        <title>rRNA introns, odd ribosomes, and small enigmatic genomes across a large radiation of phyla.</title>
        <authorList>
            <person name="Brown C.T."/>
            <person name="Hug L.A."/>
            <person name="Thomas B.C."/>
            <person name="Sharon I."/>
            <person name="Castelle C.J."/>
            <person name="Singh A."/>
            <person name="Wilkins M.J."/>
            <person name="Williams K.H."/>
            <person name="Banfield J.F."/>
        </authorList>
    </citation>
    <scope>NUCLEOTIDE SEQUENCE [LARGE SCALE GENOMIC DNA]</scope>
</reference>
<proteinExistence type="inferred from homology"/>
<dbReference type="Pfam" id="PF03033">
    <property type="entry name" value="Glyco_transf_28"/>
    <property type="match status" value="1"/>
</dbReference>
<accession>A0A0G0H2B7</accession>
<dbReference type="GO" id="GO:0005886">
    <property type="term" value="C:plasma membrane"/>
    <property type="evidence" value="ECO:0007669"/>
    <property type="project" value="UniProtKB-SubCell"/>
</dbReference>
<comment type="similarity">
    <text evidence="10">Belongs to the glycosyltransferase 28 family. MurG subfamily.</text>
</comment>
<gene>
    <name evidence="10" type="primary">murG</name>
    <name evidence="14" type="ORF">US54_C0073G0006</name>
</gene>
<dbReference type="GO" id="GO:0050511">
    <property type="term" value="F:undecaprenyldiphospho-muramoylpentapeptide beta-N-acetylglucosaminyltransferase activity"/>
    <property type="evidence" value="ECO:0007669"/>
    <property type="project" value="UniProtKB-UniRule"/>
</dbReference>
<dbReference type="EC" id="2.4.1.227" evidence="10"/>
<feature type="domain" description="Glycosyltransferase family 28 N-terminal" evidence="12">
    <location>
        <begin position="10"/>
        <end position="150"/>
    </location>
</feature>
<dbReference type="GO" id="GO:0005975">
    <property type="term" value="P:carbohydrate metabolic process"/>
    <property type="evidence" value="ECO:0007669"/>
    <property type="project" value="InterPro"/>
</dbReference>
<keyword evidence="4 10" id="KW-0808">Transferase</keyword>
<evidence type="ECO:0000256" key="6">
    <source>
        <dbReference type="ARBA" id="ARBA00022984"/>
    </source>
</evidence>
<dbReference type="UniPathway" id="UPA00219"/>
<evidence type="ECO:0000256" key="8">
    <source>
        <dbReference type="ARBA" id="ARBA00023306"/>
    </source>
</evidence>
<keyword evidence="11" id="KW-1133">Transmembrane helix</keyword>
<dbReference type="GO" id="GO:0008360">
    <property type="term" value="P:regulation of cell shape"/>
    <property type="evidence" value="ECO:0007669"/>
    <property type="project" value="UniProtKB-KW"/>
</dbReference>
<dbReference type="InterPro" id="IPR007235">
    <property type="entry name" value="Glyco_trans_28_C"/>
</dbReference>
<keyword evidence="7 10" id="KW-0472">Membrane</keyword>
<dbReference type="PANTHER" id="PTHR21015">
    <property type="entry name" value="UDP-N-ACETYLGLUCOSAMINE--N-ACETYLMURAMYL-(PENTAPEPTIDE) PYROPHOSPHORYL-UNDECAPRENOL N-ACETYLGLUCOSAMINE TRANSFERASE 1"/>
    <property type="match status" value="1"/>
</dbReference>
<keyword evidence="2 10" id="KW-0132">Cell division</keyword>
<dbReference type="InterPro" id="IPR004276">
    <property type="entry name" value="GlycoTrans_28_N"/>
</dbReference>
<evidence type="ECO:0000256" key="9">
    <source>
        <dbReference type="ARBA" id="ARBA00023316"/>
    </source>
</evidence>
<dbReference type="SUPFAM" id="SSF53756">
    <property type="entry name" value="UDP-Glycosyltransferase/glycogen phosphorylase"/>
    <property type="match status" value="1"/>
</dbReference>
<keyword evidence="8 10" id="KW-0131">Cell cycle</keyword>
<dbReference type="HAMAP" id="MF_00033">
    <property type="entry name" value="MurG"/>
    <property type="match status" value="1"/>
</dbReference>
<feature type="binding site" evidence="10">
    <location>
        <position position="199"/>
    </location>
    <ligand>
        <name>UDP-N-acetyl-alpha-D-glucosamine</name>
        <dbReference type="ChEBI" id="CHEBI:57705"/>
    </ligand>
</feature>
<feature type="domain" description="Glycosyl transferase family 28 C-terminal" evidence="13">
    <location>
        <begin position="193"/>
        <end position="363"/>
    </location>
</feature>
<evidence type="ECO:0000259" key="12">
    <source>
        <dbReference type="Pfam" id="PF03033"/>
    </source>
</evidence>
<dbReference type="AlphaFoldDB" id="A0A0G0H2B7"/>
<keyword evidence="11" id="KW-0812">Transmembrane</keyword>
<dbReference type="Pfam" id="PF04101">
    <property type="entry name" value="Glyco_tran_28_C"/>
    <property type="match status" value="1"/>
</dbReference>
<feature type="transmembrane region" description="Helical" evidence="11">
    <location>
        <begin position="79"/>
        <end position="97"/>
    </location>
</feature>
<feature type="transmembrane region" description="Helical" evidence="11">
    <location>
        <begin position="103"/>
        <end position="122"/>
    </location>
</feature>
<feature type="binding site" evidence="10">
    <location>
        <begin position="10"/>
        <end position="12"/>
    </location>
    <ligand>
        <name>UDP-N-acetyl-alpha-D-glucosamine</name>
        <dbReference type="ChEBI" id="CHEBI:57705"/>
    </ligand>
</feature>
<evidence type="ECO:0000256" key="4">
    <source>
        <dbReference type="ARBA" id="ARBA00022679"/>
    </source>
</evidence>
<evidence type="ECO:0000313" key="15">
    <source>
        <dbReference type="Proteomes" id="UP000034471"/>
    </source>
</evidence>
<keyword evidence="6 10" id="KW-0573">Peptidoglycan synthesis</keyword>
<keyword evidence="3 10" id="KW-0328">Glycosyltransferase</keyword>
<evidence type="ECO:0000256" key="2">
    <source>
        <dbReference type="ARBA" id="ARBA00022618"/>
    </source>
</evidence>